<organism evidence="2 3">
    <name type="scientific">Aeoliella straminimaris</name>
    <dbReference type="NCBI Taxonomy" id="2954799"/>
    <lineage>
        <taxon>Bacteria</taxon>
        <taxon>Pseudomonadati</taxon>
        <taxon>Planctomycetota</taxon>
        <taxon>Planctomycetia</taxon>
        <taxon>Pirellulales</taxon>
        <taxon>Lacipirellulaceae</taxon>
        <taxon>Aeoliella</taxon>
    </lineage>
</organism>
<gene>
    <name evidence="2" type="ORF">NG895_22860</name>
</gene>
<name>A0A9X2FEK9_9BACT</name>
<keyword evidence="1" id="KW-1133">Transmembrane helix</keyword>
<evidence type="ECO:0000313" key="3">
    <source>
        <dbReference type="Proteomes" id="UP001155241"/>
    </source>
</evidence>
<keyword evidence="1" id="KW-0472">Membrane</keyword>
<feature type="transmembrane region" description="Helical" evidence="1">
    <location>
        <begin position="101"/>
        <end position="121"/>
    </location>
</feature>
<reference evidence="2" key="1">
    <citation type="submission" date="2022-06" db="EMBL/GenBank/DDBJ databases">
        <title>Aeoliella straminimaris, a novel planctomycete from sediments.</title>
        <authorList>
            <person name="Vitorino I.R."/>
            <person name="Lage O.M."/>
        </authorList>
    </citation>
    <scope>NUCLEOTIDE SEQUENCE</scope>
    <source>
        <strain evidence="2">ICT_H6.2</strain>
    </source>
</reference>
<dbReference type="EMBL" id="JAMXLR010000077">
    <property type="protein sequence ID" value="MCO6046748.1"/>
    <property type="molecule type" value="Genomic_DNA"/>
</dbReference>
<comment type="caution">
    <text evidence="2">The sequence shown here is derived from an EMBL/GenBank/DDBJ whole genome shotgun (WGS) entry which is preliminary data.</text>
</comment>
<evidence type="ECO:0000256" key="1">
    <source>
        <dbReference type="SAM" id="Phobius"/>
    </source>
</evidence>
<sequence>MNDSNDQPLPCIGAMALAVVLHVVALVALVMVLVFVVPLLREVYAEMDLPLSPNVLWLVRLSQLAVSYWYALLGMGLIADIALVCLLGWTRFLADKVLPLVNYAVLLGTLLLVTMMMLVLMTPFG</sequence>
<proteinExistence type="predicted"/>
<dbReference type="AlphaFoldDB" id="A0A9X2FEK9"/>
<protein>
    <submittedName>
        <fullName evidence="2">Uncharacterized protein</fullName>
    </submittedName>
</protein>
<keyword evidence="3" id="KW-1185">Reference proteome</keyword>
<evidence type="ECO:0000313" key="2">
    <source>
        <dbReference type="EMBL" id="MCO6046748.1"/>
    </source>
</evidence>
<accession>A0A9X2FEK9</accession>
<dbReference type="Proteomes" id="UP001155241">
    <property type="component" value="Unassembled WGS sequence"/>
</dbReference>
<feature type="transmembrane region" description="Helical" evidence="1">
    <location>
        <begin position="68"/>
        <end position="89"/>
    </location>
</feature>
<dbReference type="RefSeq" id="WP_252854862.1">
    <property type="nucleotide sequence ID" value="NZ_JAMXLR010000077.1"/>
</dbReference>
<keyword evidence="1" id="KW-0812">Transmembrane</keyword>
<feature type="transmembrane region" description="Helical" evidence="1">
    <location>
        <begin position="12"/>
        <end position="40"/>
    </location>
</feature>